<evidence type="ECO:0000313" key="2">
    <source>
        <dbReference type="EMBL" id="GER40839.1"/>
    </source>
</evidence>
<feature type="non-terminal residue" evidence="2">
    <location>
        <position position="211"/>
    </location>
</feature>
<dbReference type="AlphaFoldDB" id="A0A5A7Q6G8"/>
<dbReference type="Pfam" id="PF01843">
    <property type="entry name" value="DIL"/>
    <property type="match status" value="1"/>
</dbReference>
<comment type="caution">
    <text evidence="2">The sequence shown here is derived from an EMBL/GenBank/DDBJ whole genome shotgun (WGS) entry which is preliminary data.</text>
</comment>
<dbReference type="InterPro" id="IPR052072">
    <property type="entry name" value="Vascular_dev_regulator"/>
</dbReference>
<keyword evidence="3" id="KW-1185">Reference proteome</keyword>
<accession>A0A5A7Q6G8</accession>
<organism evidence="2 3">
    <name type="scientific">Striga asiatica</name>
    <name type="common">Asiatic witchweed</name>
    <name type="synonym">Buchnera asiatica</name>
    <dbReference type="NCBI Taxonomy" id="4170"/>
    <lineage>
        <taxon>Eukaryota</taxon>
        <taxon>Viridiplantae</taxon>
        <taxon>Streptophyta</taxon>
        <taxon>Embryophyta</taxon>
        <taxon>Tracheophyta</taxon>
        <taxon>Spermatophyta</taxon>
        <taxon>Magnoliopsida</taxon>
        <taxon>eudicotyledons</taxon>
        <taxon>Gunneridae</taxon>
        <taxon>Pentapetalae</taxon>
        <taxon>asterids</taxon>
        <taxon>lamiids</taxon>
        <taxon>Lamiales</taxon>
        <taxon>Orobanchaceae</taxon>
        <taxon>Buchnereae</taxon>
        <taxon>Striga</taxon>
    </lineage>
</organism>
<dbReference type="PANTHER" id="PTHR16027">
    <property type="entry name" value="DILUTE DOMAIN-CONTAINING PROTEIN YPR089W"/>
    <property type="match status" value="1"/>
</dbReference>
<name>A0A5A7Q6G8_STRAF</name>
<gene>
    <name evidence="2" type="ORF">STAS_17528</name>
</gene>
<protein>
    <submittedName>
        <fullName evidence="2">Myosin 2</fullName>
    </submittedName>
</protein>
<reference evidence="3" key="1">
    <citation type="journal article" date="2019" name="Curr. Biol.">
        <title>Genome Sequence of Striga asiatica Provides Insight into the Evolution of Plant Parasitism.</title>
        <authorList>
            <person name="Yoshida S."/>
            <person name="Kim S."/>
            <person name="Wafula E.K."/>
            <person name="Tanskanen J."/>
            <person name="Kim Y.M."/>
            <person name="Honaas L."/>
            <person name="Yang Z."/>
            <person name="Spallek T."/>
            <person name="Conn C.E."/>
            <person name="Ichihashi Y."/>
            <person name="Cheong K."/>
            <person name="Cui S."/>
            <person name="Der J.P."/>
            <person name="Gundlach H."/>
            <person name="Jiao Y."/>
            <person name="Hori C."/>
            <person name="Ishida J.K."/>
            <person name="Kasahara H."/>
            <person name="Kiba T."/>
            <person name="Kim M.S."/>
            <person name="Koo N."/>
            <person name="Laohavisit A."/>
            <person name="Lee Y.H."/>
            <person name="Lumba S."/>
            <person name="McCourt P."/>
            <person name="Mortimer J.C."/>
            <person name="Mutuku J.M."/>
            <person name="Nomura T."/>
            <person name="Sasaki-Sekimoto Y."/>
            <person name="Seto Y."/>
            <person name="Wang Y."/>
            <person name="Wakatake T."/>
            <person name="Sakakibara H."/>
            <person name="Demura T."/>
            <person name="Yamaguchi S."/>
            <person name="Yoneyama K."/>
            <person name="Manabe R.I."/>
            <person name="Nelson D.C."/>
            <person name="Schulman A.H."/>
            <person name="Timko M.P."/>
            <person name="dePamphilis C.W."/>
            <person name="Choi D."/>
            <person name="Shirasu K."/>
        </authorList>
    </citation>
    <scope>NUCLEOTIDE SEQUENCE [LARGE SCALE GENOMIC DNA]</scope>
    <source>
        <strain evidence="3">cv. UVA1</strain>
    </source>
</reference>
<dbReference type="OrthoDB" id="910235at2759"/>
<sequence>MATEVRTVPTVLIQKIFTQTFSYVKVQLFNSLLLRRECCTFSNGDYVKAGLAGQKKSYFILSIDKMFIGAQYAGLAWDELKHIRQVVGFLVIHQKYKISYDEITNDLCPVTSNSFIEYVLCIGIWDDNYNTRSVSAEVISSMRVLMTTETRSSIISIIIHPILCPPRIILCCPLGFPILGVEWQKMENPDLRLSMGMKPDQKGVRLGAEGH</sequence>
<evidence type="ECO:0000259" key="1">
    <source>
        <dbReference type="PROSITE" id="PS51126"/>
    </source>
</evidence>
<dbReference type="Proteomes" id="UP000325081">
    <property type="component" value="Unassembled WGS sequence"/>
</dbReference>
<feature type="domain" description="Dilute" evidence="1">
    <location>
        <begin position="1"/>
        <end position="148"/>
    </location>
</feature>
<evidence type="ECO:0000313" key="3">
    <source>
        <dbReference type="Proteomes" id="UP000325081"/>
    </source>
</evidence>
<dbReference type="EMBL" id="BKCP01005983">
    <property type="protein sequence ID" value="GER40839.1"/>
    <property type="molecule type" value="Genomic_DNA"/>
</dbReference>
<dbReference type="PANTHER" id="PTHR16027:SF6">
    <property type="entry name" value="DILUTE DOMAIN-CONTAINING PROTEIN"/>
    <property type="match status" value="1"/>
</dbReference>
<dbReference type="SMART" id="SM01132">
    <property type="entry name" value="DIL"/>
    <property type="match status" value="1"/>
</dbReference>
<dbReference type="InterPro" id="IPR002710">
    <property type="entry name" value="Dilute_dom"/>
</dbReference>
<proteinExistence type="predicted"/>
<dbReference type="PROSITE" id="PS51126">
    <property type="entry name" value="DILUTE"/>
    <property type="match status" value="1"/>
</dbReference>